<evidence type="ECO:0000313" key="2">
    <source>
        <dbReference type="EMBL" id="KAF5806891.1"/>
    </source>
</evidence>
<dbReference type="AlphaFoldDB" id="A0A9K3J124"/>
<reference evidence="2" key="2">
    <citation type="submission" date="2020-06" db="EMBL/GenBank/DDBJ databases">
        <title>Helianthus annuus Genome sequencing and assembly Release 2.</title>
        <authorList>
            <person name="Gouzy J."/>
            <person name="Langlade N."/>
            <person name="Munos S."/>
        </authorList>
    </citation>
    <scope>NUCLEOTIDE SEQUENCE</scope>
    <source>
        <tissue evidence="2">Leaves</tissue>
    </source>
</reference>
<accession>A0A9K3J124</accession>
<protein>
    <submittedName>
        <fullName evidence="2">Uncharacterized protein</fullName>
    </submittedName>
</protein>
<evidence type="ECO:0000256" key="1">
    <source>
        <dbReference type="SAM" id="SignalP"/>
    </source>
</evidence>
<sequence>MAVKGCELFLNLLHLWVRGLLLAEQDLGLGDEQFDVTPSRFA</sequence>
<reference evidence="2" key="1">
    <citation type="journal article" date="2017" name="Nature">
        <title>The sunflower genome provides insights into oil metabolism, flowering and Asterid evolution.</title>
        <authorList>
            <person name="Badouin H."/>
            <person name="Gouzy J."/>
            <person name="Grassa C.J."/>
            <person name="Murat F."/>
            <person name="Staton S.E."/>
            <person name="Cottret L."/>
            <person name="Lelandais-Briere C."/>
            <person name="Owens G.L."/>
            <person name="Carrere S."/>
            <person name="Mayjonade B."/>
            <person name="Legrand L."/>
            <person name="Gill N."/>
            <person name="Kane N.C."/>
            <person name="Bowers J.E."/>
            <person name="Hubner S."/>
            <person name="Bellec A."/>
            <person name="Berard A."/>
            <person name="Berges H."/>
            <person name="Blanchet N."/>
            <person name="Boniface M.C."/>
            <person name="Brunel D."/>
            <person name="Catrice O."/>
            <person name="Chaidir N."/>
            <person name="Claudel C."/>
            <person name="Donnadieu C."/>
            <person name="Faraut T."/>
            <person name="Fievet G."/>
            <person name="Helmstetter N."/>
            <person name="King M."/>
            <person name="Knapp S.J."/>
            <person name="Lai Z."/>
            <person name="Le Paslier M.C."/>
            <person name="Lippi Y."/>
            <person name="Lorenzon L."/>
            <person name="Mandel J.R."/>
            <person name="Marage G."/>
            <person name="Marchand G."/>
            <person name="Marquand E."/>
            <person name="Bret-Mestries E."/>
            <person name="Morien E."/>
            <person name="Nambeesan S."/>
            <person name="Nguyen T."/>
            <person name="Pegot-Espagnet P."/>
            <person name="Pouilly N."/>
            <person name="Raftis F."/>
            <person name="Sallet E."/>
            <person name="Schiex T."/>
            <person name="Thomas J."/>
            <person name="Vandecasteele C."/>
            <person name="Vares D."/>
            <person name="Vear F."/>
            <person name="Vautrin S."/>
            <person name="Crespi M."/>
            <person name="Mangin B."/>
            <person name="Burke J.M."/>
            <person name="Salse J."/>
            <person name="Munos S."/>
            <person name="Vincourt P."/>
            <person name="Rieseberg L.H."/>
            <person name="Langlade N.B."/>
        </authorList>
    </citation>
    <scope>NUCLEOTIDE SEQUENCE</scope>
    <source>
        <tissue evidence="2">Leaves</tissue>
    </source>
</reference>
<name>A0A9K3J124_HELAN</name>
<evidence type="ECO:0000313" key="3">
    <source>
        <dbReference type="Proteomes" id="UP000215914"/>
    </source>
</evidence>
<dbReference type="Proteomes" id="UP000215914">
    <property type="component" value="Unassembled WGS sequence"/>
</dbReference>
<keyword evidence="3" id="KW-1185">Reference proteome</keyword>
<feature type="signal peptide" evidence="1">
    <location>
        <begin position="1"/>
        <end position="23"/>
    </location>
</feature>
<organism evidence="2 3">
    <name type="scientific">Helianthus annuus</name>
    <name type="common">Common sunflower</name>
    <dbReference type="NCBI Taxonomy" id="4232"/>
    <lineage>
        <taxon>Eukaryota</taxon>
        <taxon>Viridiplantae</taxon>
        <taxon>Streptophyta</taxon>
        <taxon>Embryophyta</taxon>
        <taxon>Tracheophyta</taxon>
        <taxon>Spermatophyta</taxon>
        <taxon>Magnoliopsida</taxon>
        <taxon>eudicotyledons</taxon>
        <taxon>Gunneridae</taxon>
        <taxon>Pentapetalae</taxon>
        <taxon>asterids</taxon>
        <taxon>campanulids</taxon>
        <taxon>Asterales</taxon>
        <taxon>Asteraceae</taxon>
        <taxon>Asteroideae</taxon>
        <taxon>Heliantheae alliance</taxon>
        <taxon>Heliantheae</taxon>
        <taxon>Helianthus</taxon>
    </lineage>
</organism>
<feature type="chain" id="PRO_5039939445" evidence="1">
    <location>
        <begin position="24"/>
        <end position="42"/>
    </location>
</feature>
<keyword evidence="1" id="KW-0732">Signal</keyword>
<gene>
    <name evidence="2" type="ORF">HanXRQr2_Chr05g0226871</name>
</gene>
<dbReference type="EMBL" id="MNCJ02000320">
    <property type="protein sequence ID" value="KAF5806891.1"/>
    <property type="molecule type" value="Genomic_DNA"/>
</dbReference>
<comment type="caution">
    <text evidence="2">The sequence shown here is derived from an EMBL/GenBank/DDBJ whole genome shotgun (WGS) entry which is preliminary data.</text>
</comment>
<proteinExistence type="predicted"/>
<dbReference type="Gramene" id="mRNA:HanXRQr2_Chr05g0226871">
    <property type="protein sequence ID" value="mRNA:HanXRQr2_Chr05g0226871"/>
    <property type="gene ID" value="HanXRQr2_Chr05g0226871"/>
</dbReference>